<protein>
    <submittedName>
        <fullName evidence="1">WXG100 family type VII secretion target</fullName>
    </submittedName>
</protein>
<accession>A0ABW3XNY0</accession>
<keyword evidence="2" id="KW-1185">Reference proteome</keyword>
<comment type="caution">
    <text evidence="1">The sequence shown here is derived from an EMBL/GenBank/DDBJ whole genome shotgun (WGS) entry which is preliminary data.</text>
</comment>
<dbReference type="SUPFAM" id="SSF140453">
    <property type="entry name" value="EsxAB dimer-like"/>
    <property type="match status" value="1"/>
</dbReference>
<dbReference type="RefSeq" id="WP_381242880.1">
    <property type="nucleotide sequence ID" value="NZ_JBHSKH010000141.1"/>
</dbReference>
<proteinExistence type="predicted"/>
<dbReference type="EMBL" id="JBHTMM010000072">
    <property type="protein sequence ID" value="MFD1311228.1"/>
    <property type="molecule type" value="Genomic_DNA"/>
</dbReference>
<dbReference type="InterPro" id="IPR036689">
    <property type="entry name" value="ESAT-6-like_sf"/>
</dbReference>
<dbReference type="Proteomes" id="UP001597058">
    <property type="component" value="Unassembled WGS sequence"/>
</dbReference>
<dbReference type="InterPro" id="IPR010310">
    <property type="entry name" value="T7SS_ESAT-6-like"/>
</dbReference>
<sequence length="98" mass="10776">MSWDEFLVALGDLRGATGVVQHESEHISDLANQIQTHLNAAHSAWQSPAADTFKSISEWFTDASHELESLLEDMVRRMQAAYDNYAAAEAANTRNVGG</sequence>
<name>A0ABW3XNY0_9ACTN</name>
<evidence type="ECO:0000313" key="1">
    <source>
        <dbReference type="EMBL" id="MFD1311228.1"/>
    </source>
</evidence>
<gene>
    <name evidence="1" type="ORF">ACFQ5X_36125</name>
</gene>
<reference evidence="2" key="1">
    <citation type="journal article" date="2019" name="Int. J. Syst. Evol. Microbiol.">
        <title>The Global Catalogue of Microorganisms (GCM) 10K type strain sequencing project: providing services to taxonomists for standard genome sequencing and annotation.</title>
        <authorList>
            <consortium name="The Broad Institute Genomics Platform"/>
            <consortium name="The Broad Institute Genome Sequencing Center for Infectious Disease"/>
            <person name="Wu L."/>
            <person name="Ma J."/>
        </authorList>
    </citation>
    <scope>NUCLEOTIDE SEQUENCE [LARGE SCALE GENOMIC DNA]</scope>
    <source>
        <strain evidence="2">CGMCC 4.7020</strain>
    </source>
</reference>
<organism evidence="1 2">
    <name type="scientific">Streptomyces kaempferi</name>
    <dbReference type="NCBI Taxonomy" id="333725"/>
    <lineage>
        <taxon>Bacteria</taxon>
        <taxon>Bacillati</taxon>
        <taxon>Actinomycetota</taxon>
        <taxon>Actinomycetes</taxon>
        <taxon>Kitasatosporales</taxon>
        <taxon>Streptomycetaceae</taxon>
        <taxon>Streptomyces</taxon>
    </lineage>
</organism>
<dbReference type="Gene3D" id="1.10.287.1060">
    <property type="entry name" value="ESAT-6-like"/>
    <property type="match status" value="1"/>
</dbReference>
<dbReference type="Pfam" id="PF06013">
    <property type="entry name" value="WXG100"/>
    <property type="match status" value="1"/>
</dbReference>
<evidence type="ECO:0000313" key="2">
    <source>
        <dbReference type="Proteomes" id="UP001597058"/>
    </source>
</evidence>